<evidence type="ECO:0000313" key="8">
    <source>
        <dbReference type="WBParaSite" id="Minc3s01358g23100"/>
    </source>
</evidence>
<feature type="domain" description="GH18" evidence="6">
    <location>
        <begin position="55"/>
        <end position="423"/>
    </location>
</feature>
<dbReference type="SUPFAM" id="SSF54556">
    <property type="entry name" value="Chitinase insertion domain"/>
    <property type="match status" value="1"/>
</dbReference>
<evidence type="ECO:0000256" key="2">
    <source>
        <dbReference type="ARBA" id="ARBA00023295"/>
    </source>
</evidence>
<dbReference type="InterPro" id="IPR001223">
    <property type="entry name" value="Glyco_hydro18_cat"/>
</dbReference>
<dbReference type="InterPro" id="IPR011583">
    <property type="entry name" value="Chitinase_II/V-like_cat"/>
</dbReference>
<dbReference type="InterPro" id="IPR017853">
    <property type="entry name" value="GH"/>
</dbReference>
<evidence type="ECO:0000313" key="7">
    <source>
        <dbReference type="Proteomes" id="UP000887563"/>
    </source>
</evidence>
<organism evidence="7 8">
    <name type="scientific">Meloidogyne incognita</name>
    <name type="common">Southern root-knot nematode worm</name>
    <name type="synonym">Oxyuris incognita</name>
    <dbReference type="NCBI Taxonomy" id="6306"/>
    <lineage>
        <taxon>Eukaryota</taxon>
        <taxon>Metazoa</taxon>
        <taxon>Ecdysozoa</taxon>
        <taxon>Nematoda</taxon>
        <taxon>Chromadorea</taxon>
        <taxon>Rhabditida</taxon>
        <taxon>Tylenchina</taxon>
        <taxon>Tylenchomorpha</taxon>
        <taxon>Tylenchoidea</taxon>
        <taxon>Meloidogynidae</taxon>
        <taxon>Meloidogyninae</taxon>
        <taxon>Meloidogyne</taxon>
        <taxon>Meloidogyne incognita group</taxon>
    </lineage>
</organism>
<comment type="similarity">
    <text evidence="4">Belongs to the glycosyl hydrolase 18 family.</text>
</comment>
<dbReference type="Proteomes" id="UP000887563">
    <property type="component" value="Unplaced"/>
</dbReference>
<dbReference type="GO" id="GO:0006032">
    <property type="term" value="P:chitin catabolic process"/>
    <property type="evidence" value="ECO:0007669"/>
    <property type="project" value="UniProtKB-ARBA"/>
</dbReference>
<sequence length="443" mass="50130">MKFLLIFFILQINLFLKIFCQEEEASTASSIILPPQPPPPHNVRTCNFVGDTTGYLRPCYFTNWAQYRDGRAKFVPEDYVPRLCTHILYAFAQFNSSFILSPTDPADLPNESDPKGLYQRVVELKNYDYALKVLISVGGWTLSQTSLFEDMMSSKENRTAFITSSIIFMRKYGFDGIDIDYEFPKNKENFNLLFKEFTEAFKEDKKRNCERLIITAAVSAGIETAKQSYDIANISNYVEFVNLMTYDFHVSTESVTGYNSPLFTKDNLNIDSAADYWAIEGMPKKKIVIGLATYGHGWTLANPNGSRKPVGSNATGPSNATTYLKSEGIGAYFEFCEMLTDPTTKRAFDLNAKVPFLIYQKDQWFSYDNIKSFKAKIDWIKGNGYGGAYVWTLDYDDFNGECTDSVDGIYPLIGTIARRMGNVKGPLIPISSTTEKPLIEQNS</sequence>
<dbReference type="Gene3D" id="3.10.50.10">
    <property type="match status" value="1"/>
</dbReference>
<dbReference type="GO" id="GO:0008061">
    <property type="term" value="F:chitin binding"/>
    <property type="evidence" value="ECO:0007669"/>
    <property type="project" value="InterPro"/>
</dbReference>
<dbReference type="Pfam" id="PF00704">
    <property type="entry name" value="Glyco_hydro_18"/>
    <property type="match status" value="1"/>
</dbReference>
<dbReference type="GO" id="GO:0004568">
    <property type="term" value="F:chitinase activity"/>
    <property type="evidence" value="ECO:0007669"/>
    <property type="project" value="UniProtKB-ARBA"/>
</dbReference>
<dbReference type="InterPro" id="IPR050314">
    <property type="entry name" value="Glycosyl_Hydrlase_18"/>
</dbReference>
<keyword evidence="5" id="KW-0732">Signal</keyword>
<evidence type="ECO:0000259" key="6">
    <source>
        <dbReference type="PROSITE" id="PS51910"/>
    </source>
</evidence>
<feature type="signal peptide" evidence="5">
    <location>
        <begin position="1"/>
        <end position="20"/>
    </location>
</feature>
<dbReference type="GO" id="GO:0005975">
    <property type="term" value="P:carbohydrate metabolic process"/>
    <property type="evidence" value="ECO:0007669"/>
    <property type="project" value="InterPro"/>
</dbReference>
<proteinExistence type="inferred from homology"/>
<dbReference type="PANTHER" id="PTHR11177:SF400">
    <property type="entry name" value="ENDOCHITINASE-RELATED"/>
    <property type="match status" value="1"/>
</dbReference>
<feature type="chain" id="PRO_5037481119" evidence="5">
    <location>
        <begin position="21"/>
        <end position="443"/>
    </location>
</feature>
<evidence type="ECO:0000256" key="1">
    <source>
        <dbReference type="ARBA" id="ARBA00022801"/>
    </source>
</evidence>
<dbReference type="InterPro" id="IPR029070">
    <property type="entry name" value="Chitinase_insertion_sf"/>
</dbReference>
<keyword evidence="2 3" id="KW-0326">Glycosidase</keyword>
<dbReference type="AlphaFoldDB" id="A0A914M6L2"/>
<evidence type="ECO:0000256" key="3">
    <source>
        <dbReference type="RuleBase" id="RU000489"/>
    </source>
</evidence>
<dbReference type="PROSITE" id="PS51910">
    <property type="entry name" value="GH18_2"/>
    <property type="match status" value="1"/>
</dbReference>
<keyword evidence="1 3" id="KW-0378">Hydrolase</keyword>
<protein>
    <submittedName>
        <fullName evidence="8">GH18 domain-containing protein</fullName>
    </submittedName>
</protein>
<evidence type="ECO:0000256" key="5">
    <source>
        <dbReference type="SAM" id="SignalP"/>
    </source>
</evidence>
<reference evidence="8" key="1">
    <citation type="submission" date="2022-11" db="UniProtKB">
        <authorList>
            <consortium name="WormBaseParasite"/>
        </authorList>
    </citation>
    <scope>IDENTIFICATION</scope>
</reference>
<evidence type="ECO:0000256" key="4">
    <source>
        <dbReference type="RuleBase" id="RU004453"/>
    </source>
</evidence>
<dbReference type="WBParaSite" id="Minc3s01358g23100">
    <property type="protein sequence ID" value="Minc3s01358g23100"/>
    <property type="gene ID" value="Minc3s01358g23100"/>
</dbReference>
<dbReference type="PROSITE" id="PS01095">
    <property type="entry name" value="GH18_1"/>
    <property type="match status" value="1"/>
</dbReference>
<keyword evidence="7" id="KW-1185">Reference proteome</keyword>
<dbReference type="InterPro" id="IPR001579">
    <property type="entry name" value="Glyco_hydro_18_chit_AS"/>
</dbReference>
<dbReference type="SMART" id="SM00636">
    <property type="entry name" value="Glyco_18"/>
    <property type="match status" value="1"/>
</dbReference>
<dbReference type="PANTHER" id="PTHR11177">
    <property type="entry name" value="CHITINASE"/>
    <property type="match status" value="1"/>
</dbReference>
<name>A0A914M6L2_MELIC</name>
<dbReference type="SUPFAM" id="SSF51445">
    <property type="entry name" value="(Trans)glycosidases"/>
    <property type="match status" value="1"/>
</dbReference>
<dbReference type="Gene3D" id="3.20.20.80">
    <property type="entry name" value="Glycosidases"/>
    <property type="match status" value="1"/>
</dbReference>
<accession>A0A914M6L2</accession>
<dbReference type="GO" id="GO:0005576">
    <property type="term" value="C:extracellular region"/>
    <property type="evidence" value="ECO:0007669"/>
    <property type="project" value="TreeGrafter"/>
</dbReference>